<accession>A0A5J4QC47</accession>
<organism evidence="1">
    <name type="scientific">termite gut metagenome</name>
    <dbReference type="NCBI Taxonomy" id="433724"/>
    <lineage>
        <taxon>unclassified sequences</taxon>
        <taxon>metagenomes</taxon>
        <taxon>organismal metagenomes</taxon>
    </lineage>
</organism>
<gene>
    <name evidence="1" type="ORF">EZS27_030756</name>
</gene>
<dbReference type="AlphaFoldDB" id="A0A5J4QC47"/>
<feature type="non-terminal residue" evidence="1">
    <location>
        <position position="89"/>
    </location>
</feature>
<evidence type="ECO:0000313" key="1">
    <source>
        <dbReference type="EMBL" id="KAA6319335.1"/>
    </source>
</evidence>
<sequence>MKRQYLFTAFLAVTGFFSSCCNPQSPKGTLAFSTVQLAQTKHLFEDTLAPACELKINYTYPVDSSEKELLDSLNKLFIINCFGEEYVGK</sequence>
<dbReference type="EMBL" id="SNRY01003912">
    <property type="protein sequence ID" value="KAA6319335.1"/>
    <property type="molecule type" value="Genomic_DNA"/>
</dbReference>
<name>A0A5J4QC47_9ZZZZ</name>
<proteinExistence type="predicted"/>
<dbReference type="PROSITE" id="PS51257">
    <property type="entry name" value="PROKAR_LIPOPROTEIN"/>
    <property type="match status" value="1"/>
</dbReference>
<protein>
    <submittedName>
        <fullName evidence="1">Uncharacterized protein</fullName>
    </submittedName>
</protein>
<reference evidence="1" key="1">
    <citation type="submission" date="2019-03" db="EMBL/GenBank/DDBJ databases">
        <title>Single cell metagenomics reveals metabolic interactions within the superorganism composed of flagellate Streblomastix strix and complex community of Bacteroidetes bacteria on its surface.</title>
        <authorList>
            <person name="Treitli S.C."/>
            <person name="Kolisko M."/>
            <person name="Husnik F."/>
            <person name="Keeling P."/>
            <person name="Hampl V."/>
        </authorList>
    </citation>
    <scope>NUCLEOTIDE SEQUENCE</scope>
    <source>
        <strain evidence="1">STM</strain>
    </source>
</reference>
<dbReference type="Gene3D" id="3.30.565.40">
    <property type="entry name" value="Fervidobacterium nodosum Rt17-B1 like"/>
    <property type="match status" value="1"/>
</dbReference>
<comment type="caution">
    <text evidence="1">The sequence shown here is derived from an EMBL/GenBank/DDBJ whole genome shotgun (WGS) entry which is preliminary data.</text>
</comment>